<dbReference type="RefSeq" id="WP_003455913.1">
    <property type="nucleotide sequence ID" value="NC_008261.1"/>
</dbReference>
<evidence type="ECO:0000256" key="1">
    <source>
        <dbReference type="SAM" id="Phobius"/>
    </source>
</evidence>
<sequence>MKLLNKLVITFFITISVIICSYFFMPIKLEAAFNMLIENPEYIVVTEKKNDSEFNSYKIEDENDIANIYDDIKEIKIVKPFKNPVILNEYNIYMGDDYISLSLSEEFIKVNDETFRIIDSGDNYKELLREIKESFLN</sequence>
<feature type="transmembrane region" description="Helical" evidence="1">
    <location>
        <begin position="7"/>
        <end position="25"/>
    </location>
</feature>
<dbReference type="EMBL" id="CP000246">
    <property type="protein sequence ID" value="ABG84221.1"/>
    <property type="molecule type" value="Genomic_DNA"/>
</dbReference>
<dbReference type="Proteomes" id="UP000001823">
    <property type="component" value="Chromosome"/>
</dbReference>
<gene>
    <name evidence="2" type="ordered locus">CPF_1773</name>
</gene>
<keyword evidence="1" id="KW-1133">Transmembrane helix</keyword>
<accession>A0A0H2YUF7</accession>
<dbReference type="AlphaFoldDB" id="A0A0H2YUF7"/>
<dbReference type="STRING" id="195103.CPF_1773"/>
<keyword evidence="1" id="KW-0812">Transmembrane</keyword>
<evidence type="ECO:0000313" key="3">
    <source>
        <dbReference type="Proteomes" id="UP000001823"/>
    </source>
</evidence>
<organism evidence="2 3">
    <name type="scientific">Clostridium perfringens (strain ATCC 13124 / DSM 756 / JCM 1290 / NCIMB 6125 / NCTC 8237 / Type A)</name>
    <dbReference type="NCBI Taxonomy" id="195103"/>
    <lineage>
        <taxon>Bacteria</taxon>
        <taxon>Bacillati</taxon>
        <taxon>Bacillota</taxon>
        <taxon>Clostridia</taxon>
        <taxon>Eubacteriales</taxon>
        <taxon>Clostridiaceae</taxon>
        <taxon>Clostridium</taxon>
    </lineage>
</organism>
<dbReference type="PaxDb" id="195103-CPF_1773"/>
<name>A0A0H2YUF7_CLOP1</name>
<proteinExistence type="predicted"/>
<reference evidence="2 3" key="1">
    <citation type="journal article" date="2006" name="Genome Res.">
        <title>Skewed genomic variability in strains of the toxigenic bacterial pathogen, Clostridium perfringens.</title>
        <authorList>
            <person name="Myers G.S."/>
            <person name="Rasko D.A."/>
            <person name="Cheung J.K."/>
            <person name="Ravel J."/>
            <person name="Seshadri R."/>
            <person name="Deboy R.T."/>
            <person name="Ren Q."/>
            <person name="Varga J."/>
            <person name="Awad M.M."/>
            <person name="Brinkac L.M."/>
            <person name="Daugherty S.C."/>
            <person name="Haft D.H."/>
            <person name="Dodson R.J."/>
            <person name="Madupu R."/>
            <person name="Nelson W.C."/>
            <person name="Rosovitz M.J."/>
            <person name="Sullivan S.A."/>
            <person name="Khouri H."/>
            <person name="Dimitrov G.I."/>
            <person name="Watkins K.L."/>
            <person name="Mulligan S."/>
            <person name="Benton J."/>
            <person name="Radune D."/>
            <person name="Fisher D.J."/>
            <person name="Atkins H.S."/>
            <person name="Hiscox T."/>
            <person name="Jost B.H."/>
            <person name="Billington S.J."/>
            <person name="Songer J.G."/>
            <person name="McClane B.A."/>
            <person name="Titball R.W."/>
            <person name="Rood J.I."/>
            <person name="Melville S.B."/>
            <person name="Paulsen I.T."/>
        </authorList>
    </citation>
    <scope>NUCLEOTIDE SEQUENCE [LARGE SCALE GENOMIC DNA]</scope>
    <source>
        <strain evidence="3">ATCC 13124 / DSM 756 / JCM 1290 / NCIMB 6125 / NCTC 8237 / S 107 / Type A</strain>
    </source>
</reference>
<protein>
    <submittedName>
        <fullName evidence="2">Conserved domain protein</fullName>
    </submittedName>
</protein>
<dbReference type="HOGENOM" id="CLU_1861740_0_0_9"/>
<dbReference type="KEGG" id="cpf:CPF_1773"/>
<keyword evidence="1" id="KW-0472">Membrane</keyword>
<evidence type="ECO:0000313" key="2">
    <source>
        <dbReference type="EMBL" id="ABG84221.1"/>
    </source>
</evidence>
<keyword evidence="3" id="KW-1185">Reference proteome</keyword>